<organism evidence="3 4">
    <name type="scientific">Nakamurella flavida</name>
    <dbReference type="NCBI Taxonomy" id="363630"/>
    <lineage>
        <taxon>Bacteria</taxon>
        <taxon>Bacillati</taxon>
        <taxon>Actinomycetota</taxon>
        <taxon>Actinomycetes</taxon>
        <taxon>Nakamurellales</taxon>
        <taxon>Nakamurellaceae</taxon>
        <taxon>Nakamurella</taxon>
    </lineage>
</organism>
<dbReference type="InterPro" id="IPR013783">
    <property type="entry name" value="Ig-like_fold"/>
</dbReference>
<evidence type="ECO:0000313" key="4">
    <source>
        <dbReference type="Proteomes" id="UP000663801"/>
    </source>
</evidence>
<protein>
    <submittedName>
        <fullName evidence="3">Ig-like domain-containing protein</fullName>
    </submittedName>
</protein>
<evidence type="ECO:0000256" key="1">
    <source>
        <dbReference type="SAM" id="SignalP"/>
    </source>
</evidence>
<proteinExistence type="predicted"/>
<reference evidence="3" key="1">
    <citation type="submission" date="2021-01" db="EMBL/GenBank/DDBJ databases">
        <title>KCTC 19127 draft genome.</title>
        <authorList>
            <person name="An D."/>
        </authorList>
    </citation>
    <scope>NUCLEOTIDE SEQUENCE</scope>
    <source>
        <strain evidence="3">KCTC 19127</strain>
    </source>
</reference>
<comment type="caution">
    <text evidence="3">The sequence shown here is derived from an EMBL/GenBank/DDBJ whole genome shotgun (WGS) entry which is preliminary data.</text>
</comment>
<dbReference type="InterPro" id="IPR058094">
    <property type="entry name" value="Ig-like_OmpL47-like"/>
</dbReference>
<dbReference type="Proteomes" id="UP000663801">
    <property type="component" value="Unassembled WGS sequence"/>
</dbReference>
<sequence>MHRSFATPRSRRRRLSTAVLAAAVLAGPIILAPSAAAAPNSATPYPVFAGSDDPVPALPAGHDTRAMMQSIFDADVAAGAGVTTGKDFWIDQMLARTGTQGDADPANSDNNQWLFSRGRTLFMKSHDPAQLGFAGDVAYIESINGRSAYTITVSAGGQQVQLREDTAARKQTPSYWQSTFTGSGLRVVQTKYMTDANVAVTALTLTNTGGTAQDVTLTAASPYATRADGDELVGRVDAFNKLTTITPRMSGDGFAPADGTLVHTASVAAGGTLTTKVQEGFLTADITESGPEYAAYRAASVQDAFTTHVTDYNRWWAQNVPYIDIPDKNIEKTLYYRWWLMRFNFLDANIAGNDYQFPTAVEGVLGYNNAIVLTSGMFIDDLKYLRDPSYAYGTWVSAGEVAKSGKYTDNPGDPANWSNSYTQYITEAAWKSYQLHGGPAPIAASLGTYGENDVKGLLKDFDANGNKLIEYNWGALTGNDADAVSFDWRKGASMDRTESAYLYSNALGAAQAYRAAGDEAKAGEMEQLAASVQKAVLDNLWNPESKLLEHRIAGGDKAFVPWKETNNYYPFSVGLMPKPDGTPENDQYLEALRLWADSDEYPIFPFFTANQKDKAEAAAQGDVGSNNFSIINSTVTFRFLSSVLRNYPNQYIDAETYKKLLYWNAWAQYQSGDNRYPDQNEFWANGSADPQKVGYRSWIHHTILGATNFTVIEDVAGLRTRDDAKLELSPIDIGWDHFTVNNLRYRDKDLSIVWDKPGDGQKYYGDDVPEGYSIYLDGALALTVDSLRHVVFDPATGDVQLPAGGAVTGKGAATAVQAMSQVRFDEDSRVVDIFAKAGKDITPADGDPVDLAQGATATATFSAPNRGPGNAVDGTTINEPFWGTAGSPNAQDSLEIDLGSPRTFDDIRVHFYRSSTTGTVAGYATPSLYQLEYQDGATWKAVPGQLRTPTVPRANLNEAAFAPVTAGRIRVTVQHAPGARTAIKEVVVSSTGQDVQAPGNQAPVVDAVASDPRPDGSLALTGTVQDDALPTGTLSSTWSVVSAPEGGSALFADPAAASTSVKFTAEGEYVLRLTATDGALTTSRDITVTGAVAGAAGVNVAPLATPTAEYTAGWNNVRAVNDGEVLNTGGQQNQLWGTWSGARPATRWLQYDWTSPVRVASTEVAFWHDSPGGTGDGVAVPASWKLQYRNAAGEWADVSNASGYGIADTGSNRTSFDPVTTTGLRAVFTANSNGTSNSAIAVSEWSVRTDVPVSTGAVHVPTTVGVVPTLPGTVEQVYSDGSRVQSAVTWPTITAEQVASPGTSFTVTGVVDGGGTATATVWVRVTDAVQINTLAPVTVTTAVGVAPSLPGTVTGVYNDGSQDSRLAVTWDAVPASAYAQAGTFEVSGAVAGTDKRATATVTVAGGGGQPVDTTKPVVSVSPSPAEPSGADGWWTAPVQVTVAAADDVDAAPKVEIDSGSGWVAYTEPVTVGEGTSTVQARATDAAGNVSDVASVSVKVDATVPTVSAAVDGRTVTLTGADTGSGVASVEYRWGAGEWAAYTGPVTAQGSEAATVSFRATDAAGNVSAVGTAEVAAVAVTATVALRSNGVLSAAGWYDQPVLVTVTTPAGTSGVSAQYRINTGSWNTYRSPFTVSTNGDNAVATRLIQDGAVVAGSESVTQVRVDNRAPVAIATRNPQSGTGSPRNPVEMTVTGTDAASGVDRTEYRVDGGEWAAVSAPVVFHQVGTFLVSSRAVDRAGNVSAVRSTTVVIRADVPTSVKATATRVAAGGFTTLVIAGFDRWDSLAVASGELALGPVSSDVNGAARKTVQIPAGTAKGAFPVTVTGTDGTTATVTLTITG</sequence>
<feature type="chain" id="PRO_5038060160" evidence="1">
    <location>
        <begin position="38"/>
        <end position="1840"/>
    </location>
</feature>
<dbReference type="InterPro" id="IPR000421">
    <property type="entry name" value="FA58C"/>
</dbReference>
<dbReference type="InterPro" id="IPR012341">
    <property type="entry name" value="6hp_glycosidase-like_sf"/>
</dbReference>
<dbReference type="Gene3D" id="1.50.10.10">
    <property type="match status" value="1"/>
</dbReference>
<dbReference type="InterPro" id="IPR011081">
    <property type="entry name" value="Big_4"/>
</dbReference>
<dbReference type="Gene3D" id="2.60.40.10">
    <property type="entry name" value="Immunoglobulins"/>
    <property type="match status" value="1"/>
</dbReference>
<evidence type="ECO:0000313" key="3">
    <source>
        <dbReference type="EMBL" id="MBM9476833.1"/>
    </source>
</evidence>
<feature type="domain" description="F5/8 type C" evidence="2">
    <location>
        <begin position="837"/>
        <end position="990"/>
    </location>
</feature>
<feature type="signal peptide" evidence="1">
    <location>
        <begin position="1"/>
        <end position="37"/>
    </location>
</feature>
<keyword evidence="4" id="KW-1185">Reference proteome</keyword>
<dbReference type="Gene3D" id="2.60.120.260">
    <property type="entry name" value="Galactose-binding domain-like"/>
    <property type="match status" value="2"/>
</dbReference>
<gene>
    <name evidence="3" type="ORF">JL107_10280</name>
</gene>
<dbReference type="Pfam" id="PF22422">
    <property type="entry name" value="MGH1-like_GH"/>
    <property type="match status" value="1"/>
</dbReference>
<dbReference type="InterPro" id="IPR008928">
    <property type="entry name" value="6-hairpin_glycosidase_sf"/>
</dbReference>
<dbReference type="GO" id="GO:0005975">
    <property type="term" value="P:carbohydrate metabolic process"/>
    <property type="evidence" value="ECO:0007669"/>
    <property type="project" value="InterPro"/>
</dbReference>
<dbReference type="PROSITE" id="PS50022">
    <property type="entry name" value="FA58C_3"/>
    <property type="match status" value="1"/>
</dbReference>
<dbReference type="SUPFAM" id="SSF48208">
    <property type="entry name" value="Six-hairpin glycosidases"/>
    <property type="match status" value="1"/>
</dbReference>
<accession>A0A939C0L0</accession>
<dbReference type="InterPro" id="IPR054491">
    <property type="entry name" value="MGH1-like_GH"/>
</dbReference>
<dbReference type="InterPro" id="IPR008979">
    <property type="entry name" value="Galactose-bd-like_sf"/>
</dbReference>
<dbReference type="PROSITE" id="PS51318">
    <property type="entry name" value="TAT"/>
    <property type="match status" value="1"/>
</dbReference>
<dbReference type="SUPFAM" id="SSF49785">
    <property type="entry name" value="Galactose-binding domain-like"/>
    <property type="match status" value="1"/>
</dbReference>
<dbReference type="RefSeq" id="WP_205256928.1">
    <property type="nucleotide sequence ID" value="NZ_BAAAPV010000004.1"/>
</dbReference>
<dbReference type="Pfam" id="PF00754">
    <property type="entry name" value="F5_F8_type_C"/>
    <property type="match status" value="1"/>
</dbReference>
<evidence type="ECO:0000259" key="2">
    <source>
        <dbReference type="PROSITE" id="PS50022"/>
    </source>
</evidence>
<dbReference type="NCBIfam" id="NF047446">
    <property type="entry name" value="barrel_OmpL47"/>
    <property type="match status" value="2"/>
</dbReference>
<dbReference type="Pfam" id="PF07532">
    <property type="entry name" value="Big_4"/>
    <property type="match status" value="2"/>
</dbReference>
<name>A0A939C0L0_9ACTN</name>
<keyword evidence="1" id="KW-0732">Signal</keyword>
<dbReference type="EMBL" id="JAERWL010000008">
    <property type="protein sequence ID" value="MBM9476833.1"/>
    <property type="molecule type" value="Genomic_DNA"/>
</dbReference>
<dbReference type="InterPro" id="IPR006311">
    <property type="entry name" value="TAT_signal"/>
</dbReference>